<dbReference type="AlphaFoldDB" id="E2NM41"/>
<dbReference type="HOGENOM" id="CLU_209553_0_0_10"/>
<comment type="caution">
    <text evidence="1">The sequence shown here is derived from an EMBL/GenBank/DDBJ whole genome shotgun (WGS) entry which is preliminary data.</text>
</comment>
<proteinExistence type="predicted"/>
<gene>
    <name evidence="1" type="ORF">BACCELL_05385</name>
</gene>
<evidence type="ECO:0000313" key="1">
    <source>
        <dbReference type="EMBL" id="EEF87019.1"/>
    </source>
</evidence>
<evidence type="ECO:0000313" key="2">
    <source>
        <dbReference type="Proteomes" id="UP000003711"/>
    </source>
</evidence>
<sequence length="42" mass="4614">MISGKLYLLIASIWDEESPMGIVFMCVSNNGFSIGLFSSLSR</sequence>
<protein>
    <submittedName>
        <fullName evidence="1">Uncharacterized protein</fullName>
    </submittedName>
</protein>
<reference evidence="1 2" key="2">
    <citation type="submission" date="2009-01" db="EMBL/GenBank/DDBJ databases">
        <title>Draft genome sequence of Bacteroides cellulosilyticus (DSM 14838).</title>
        <authorList>
            <person name="Sudarsanam P."/>
            <person name="Ley R."/>
            <person name="Guruge J."/>
            <person name="Turnbaugh P.J."/>
            <person name="Mahowald M."/>
            <person name="Liep D."/>
            <person name="Gordon J."/>
        </authorList>
    </citation>
    <scope>NUCLEOTIDE SEQUENCE [LARGE SCALE GENOMIC DNA]</scope>
    <source>
        <strain evidence="1 2">DSM 14838</strain>
    </source>
</reference>
<reference evidence="1 2" key="1">
    <citation type="submission" date="2008-12" db="EMBL/GenBank/DDBJ databases">
        <authorList>
            <person name="Fulton L."/>
            <person name="Clifton S."/>
            <person name="Fulton B."/>
            <person name="Xu J."/>
            <person name="Minx P."/>
            <person name="Pepin K.H."/>
            <person name="Johnson M."/>
            <person name="Bhonagiri V."/>
            <person name="Nash W.E."/>
            <person name="Mardis E.R."/>
            <person name="Wilson R.K."/>
        </authorList>
    </citation>
    <scope>NUCLEOTIDE SEQUENCE [LARGE SCALE GENOMIC DNA]</scope>
    <source>
        <strain evidence="1 2">DSM 14838</strain>
    </source>
</reference>
<dbReference type="Proteomes" id="UP000003711">
    <property type="component" value="Unassembled WGS sequence"/>
</dbReference>
<accession>E2NM41</accession>
<name>E2NM41_9BACE</name>
<organism evidence="1 2">
    <name type="scientific">Bacteroides cellulosilyticus DSM 14838</name>
    <dbReference type="NCBI Taxonomy" id="537012"/>
    <lineage>
        <taxon>Bacteria</taxon>
        <taxon>Pseudomonadati</taxon>
        <taxon>Bacteroidota</taxon>
        <taxon>Bacteroidia</taxon>
        <taxon>Bacteroidales</taxon>
        <taxon>Bacteroidaceae</taxon>
        <taxon>Bacteroides</taxon>
    </lineage>
</organism>
<dbReference type="EMBL" id="ACCH01000445">
    <property type="protein sequence ID" value="EEF87019.1"/>
    <property type="molecule type" value="Genomic_DNA"/>
</dbReference>